<sequence length="61" mass="7075">MDNLAAGPVETMLFHGREVALDLIVEEARRNRLFKQMLGGVWQNNLSDELWEKFLQARGEM</sequence>
<feature type="domain" description="DUF6869" evidence="1">
    <location>
        <begin position="2"/>
        <end position="58"/>
    </location>
</feature>
<organism evidence="2 3">
    <name type="scientific">Lysobacter antibioticus</name>
    <dbReference type="NCBI Taxonomy" id="84531"/>
    <lineage>
        <taxon>Bacteria</taxon>
        <taxon>Pseudomonadati</taxon>
        <taxon>Pseudomonadota</taxon>
        <taxon>Gammaproteobacteria</taxon>
        <taxon>Lysobacterales</taxon>
        <taxon>Lysobacteraceae</taxon>
        <taxon>Lysobacter</taxon>
    </lineage>
</organism>
<dbReference type="KEGG" id="laq:GLA29479_4584"/>
<evidence type="ECO:0000313" key="3">
    <source>
        <dbReference type="Proteomes" id="UP000060787"/>
    </source>
</evidence>
<keyword evidence="3" id="KW-1185">Reference proteome</keyword>
<proteinExistence type="predicted"/>
<reference evidence="2 3" key="1">
    <citation type="journal article" date="2015" name="BMC Genomics">
        <title>Comparative genomics and metabolic profiling of the genus Lysobacter.</title>
        <authorList>
            <person name="de Bruijn I."/>
            <person name="Cheng X."/>
            <person name="de Jager V."/>
            <person name="Exposito R.G."/>
            <person name="Watrous J."/>
            <person name="Patel N."/>
            <person name="Postma J."/>
            <person name="Dorrestein P.C."/>
            <person name="Kobayashi D."/>
            <person name="Raaijmakers J.M."/>
        </authorList>
    </citation>
    <scope>NUCLEOTIDE SEQUENCE [LARGE SCALE GENOMIC DNA]</scope>
    <source>
        <strain evidence="2 3">76</strain>
    </source>
</reference>
<protein>
    <recommendedName>
        <fullName evidence="1">DUF6869 domain-containing protein</fullName>
    </recommendedName>
</protein>
<gene>
    <name evidence="2" type="ORF">LA76x_1413</name>
</gene>
<evidence type="ECO:0000313" key="2">
    <source>
        <dbReference type="EMBL" id="ALN79569.1"/>
    </source>
</evidence>
<dbReference type="PATRIC" id="fig|84531.7.peg.4474"/>
<dbReference type="Proteomes" id="UP000060787">
    <property type="component" value="Chromosome"/>
</dbReference>
<name>A0A0S2F7W7_LYSAN</name>
<dbReference type="Pfam" id="PF21746">
    <property type="entry name" value="DUF6869"/>
    <property type="match status" value="1"/>
</dbReference>
<evidence type="ECO:0000259" key="1">
    <source>
        <dbReference type="Pfam" id="PF21746"/>
    </source>
</evidence>
<dbReference type="InterPro" id="IPR049221">
    <property type="entry name" value="DUF6869"/>
</dbReference>
<dbReference type="KEGG" id="lab:LA76x_1413"/>
<dbReference type="EMBL" id="CP011129">
    <property type="protein sequence ID" value="ALN79569.1"/>
    <property type="molecule type" value="Genomic_DNA"/>
</dbReference>
<accession>A0A0S2F7W7</accession>
<dbReference type="AlphaFoldDB" id="A0A0S2F7W7"/>